<feature type="binding site" evidence="18">
    <location>
        <begin position="123"/>
        <end position="124"/>
    </location>
    <ligand>
        <name>NAD(+)</name>
        <dbReference type="ChEBI" id="CHEBI:57540"/>
    </ligand>
</feature>
<evidence type="ECO:0000256" key="7">
    <source>
        <dbReference type="ARBA" id="ARBA00013031"/>
    </source>
</evidence>
<evidence type="ECO:0000256" key="2">
    <source>
        <dbReference type="ARBA" id="ARBA00001911"/>
    </source>
</evidence>
<reference evidence="21" key="1">
    <citation type="submission" date="2022-05" db="EMBL/GenBank/DDBJ databases">
        <authorList>
            <person name="Jo J.-H."/>
            <person name="Im W.-T."/>
        </authorList>
    </citation>
    <scope>NUCLEOTIDE SEQUENCE</scope>
    <source>
        <strain evidence="21">SE158</strain>
    </source>
</reference>
<feature type="binding site" evidence="18">
    <location>
        <position position="258"/>
    </location>
    <ligand>
        <name>Zn(2+)</name>
        <dbReference type="ChEBI" id="CHEBI:29105"/>
    </ligand>
</feature>
<name>A0ABT0RNU4_9SPHN</name>
<dbReference type="Proteomes" id="UP001165363">
    <property type="component" value="Unassembled WGS sequence"/>
</dbReference>
<dbReference type="Pfam" id="PF01761">
    <property type="entry name" value="DHQ_synthase"/>
    <property type="match status" value="1"/>
</dbReference>
<dbReference type="InterPro" id="IPR056179">
    <property type="entry name" value="DHQS_C"/>
</dbReference>
<comment type="subcellular location">
    <subcellularLocation>
        <location evidence="4 18">Cytoplasm</location>
    </subcellularLocation>
</comment>
<evidence type="ECO:0000256" key="17">
    <source>
        <dbReference type="ARBA" id="ARBA00023285"/>
    </source>
</evidence>
<dbReference type="PIRSF" id="PIRSF001455">
    <property type="entry name" value="DHQ_synth"/>
    <property type="match status" value="1"/>
</dbReference>
<dbReference type="PANTHER" id="PTHR43622:SF7">
    <property type="entry name" value="3-DEHYDROQUINATE SYNTHASE, CHLOROPLASTIC"/>
    <property type="match status" value="1"/>
</dbReference>
<evidence type="ECO:0000256" key="9">
    <source>
        <dbReference type="ARBA" id="ARBA00022490"/>
    </source>
</evidence>
<feature type="binding site" evidence="18">
    <location>
        <position position="178"/>
    </location>
    <ligand>
        <name>Zn(2+)</name>
        <dbReference type="ChEBI" id="CHEBI:29105"/>
    </ligand>
</feature>
<feature type="binding site" evidence="18">
    <location>
        <position position="145"/>
    </location>
    <ligand>
        <name>NAD(+)</name>
        <dbReference type="ChEBI" id="CHEBI:57540"/>
    </ligand>
</feature>
<evidence type="ECO:0000256" key="11">
    <source>
        <dbReference type="ARBA" id="ARBA00022723"/>
    </source>
</evidence>
<keyword evidence="9 18" id="KW-0963">Cytoplasm</keyword>
<gene>
    <name evidence="18 21" type="primary">aroB</name>
    <name evidence="21" type="ORF">LZ536_10485</name>
</gene>
<evidence type="ECO:0000256" key="8">
    <source>
        <dbReference type="ARBA" id="ARBA00017684"/>
    </source>
</evidence>
<evidence type="ECO:0000256" key="13">
    <source>
        <dbReference type="ARBA" id="ARBA00022833"/>
    </source>
</evidence>
<comment type="caution">
    <text evidence="21">The sequence shown here is derived from an EMBL/GenBank/DDBJ whole genome shotgun (WGS) entry which is preliminary data.</text>
</comment>
<dbReference type="InterPro" id="IPR030960">
    <property type="entry name" value="DHQS/DOIS_N"/>
</dbReference>
<evidence type="ECO:0000256" key="6">
    <source>
        <dbReference type="ARBA" id="ARBA00005412"/>
    </source>
</evidence>
<evidence type="ECO:0000256" key="18">
    <source>
        <dbReference type="HAMAP-Rule" id="MF_00110"/>
    </source>
</evidence>
<dbReference type="SUPFAM" id="SSF56796">
    <property type="entry name" value="Dehydroquinate synthase-like"/>
    <property type="match status" value="1"/>
</dbReference>
<comment type="cofactor">
    <cofactor evidence="18">
        <name>Co(2+)</name>
        <dbReference type="ChEBI" id="CHEBI:48828"/>
    </cofactor>
    <cofactor evidence="18">
        <name>Zn(2+)</name>
        <dbReference type="ChEBI" id="CHEBI:29105"/>
    </cofactor>
    <text evidence="18">Binds 1 divalent metal cation per subunit. Can use either Co(2+) or Zn(2+).</text>
</comment>
<dbReference type="InterPro" id="IPR016037">
    <property type="entry name" value="DHQ_synth_AroB"/>
</dbReference>
<comment type="caution">
    <text evidence="18">Lacks conserved residue(s) required for the propagation of feature annotation.</text>
</comment>
<organism evidence="21 22">
    <name type="scientific">Sphingomonas alba</name>
    <dbReference type="NCBI Taxonomy" id="2908208"/>
    <lineage>
        <taxon>Bacteria</taxon>
        <taxon>Pseudomonadati</taxon>
        <taxon>Pseudomonadota</taxon>
        <taxon>Alphaproteobacteria</taxon>
        <taxon>Sphingomonadales</taxon>
        <taxon>Sphingomonadaceae</taxon>
        <taxon>Sphingomonas</taxon>
    </lineage>
</organism>
<keyword evidence="13 18" id="KW-0862">Zinc</keyword>
<evidence type="ECO:0000256" key="1">
    <source>
        <dbReference type="ARBA" id="ARBA00001393"/>
    </source>
</evidence>
<evidence type="ECO:0000259" key="19">
    <source>
        <dbReference type="Pfam" id="PF01761"/>
    </source>
</evidence>
<dbReference type="CDD" id="cd08195">
    <property type="entry name" value="DHQS"/>
    <property type="match status" value="1"/>
</dbReference>
<keyword evidence="11 18" id="KW-0479">Metal-binding</keyword>
<dbReference type="HAMAP" id="MF_00110">
    <property type="entry name" value="DHQ_synthase"/>
    <property type="match status" value="1"/>
</dbReference>
<feature type="domain" description="3-dehydroquinate synthase N-terminal" evidence="19">
    <location>
        <begin position="61"/>
        <end position="173"/>
    </location>
</feature>
<dbReference type="PANTHER" id="PTHR43622">
    <property type="entry name" value="3-DEHYDROQUINATE SYNTHASE"/>
    <property type="match status" value="1"/>
</dbReference>
<feature type="binding site" evidence="18">
    <location>
        <position position="136"/>
    </location>
    <ligand>
        <name>NAD(+)</name>
        <dbReference type="ChEBI" id="CHEBI:57540"/>
    </ligand>
</feature>
<evidence type="ECO:0000256" key="10">
    <source>
        <dbReference type="ARBA" id="ARBA00022605"/>
    </source>
</evidence>
<evidence type="ECO:0000259" key="20">
    <source>
        <dbReference type="Pfam" id="PF24621"/>
    </source>
</evidence>
<evidence type="ECO:0000313" key="22">
    <source>
        <dbReference type="Proteomes" id="UP001165363"/>
    </source>
</evidence>
<dbReference type="Pfam" id="PF24621">
    <property type="entry name" value="DHQS_C"/>
    <property type="match status" value="1"/>
</dbReference>
<evidence type="ECO:0000256" key="3">
    <source>
        <dbReference type="ARBA" id="ARBA00003485"/>
    </source>
</evidence>
<keyword evidence="22" id="KW-1185">Reference proteome</keyword>
<comment type="similarity">
    <text evidence="6 18">Belongs to the sugar phosphate cyclases superfamily. Dehydroquinate synthase family.</text>
</comment>
<comment type="function">
    <text evidence="3 18">Catalyzes the conversion of 3-deoxy-D-arabino-heptulosonate 7-phosphate (DAHP) to dehydroquinate (DHQ).</text>
</comment>
<dbReference type="NCBIfam" id="TIGR01357">
    <property type="entry name" value="aroB"/>
    <property type="match status" value="1"/>
</dbReference>
<accession>A0ABT0RNU4</accession>
<evidence type="ECO:0000313" key="21">
    <source>
        <dbReference type="EMBL" id="MCL6684324.1"/>
    </source>
</evidence>
<evidence type="ECO:0000256" key="16">
    <source>
        <dbReference type="ARBA" id="ARBA00023239"/>
    </source>
</evidence>
<dbReference type="EC" id="4.2.3.4" evidence="7 18"/>
<comment type="pathway">
    <text evidence="5 18">Metabolic intermediate biosynthesis; chorismate biosynthesis; chorismate from D-erythrose 4-phosphate and phosphoenolpyruvate: step 2/7.</text>
</comment>
<proteinExistence type="inferred from homology"/>
<comment type="catalytic activity">
    <reaction evidence="1 18">
        <text>7-phospho-2-dehydro-3-deoxy-D-arabino-heptonate = 3-dehydroquinate + phosphate</text>
        <dbReference type="Rhea" id="RHEA:21968"/>
        <dbReference type="ChEBI" id="CHEBI:32364"/>
        <dbReference type="ChEBI" id="CHEBI:43474"/>
        <dbReference type="ChEBI" id="CHEBI:58394"/>
        <dbReference type="EC" id="4.2.3.4"/>
    </reaction>
</comment>
<keyword evidence="12 18" id="KW-0547">Nucleotide-binding</keyword>
<keyword evidence="15 18" id="KW-0057">Aromatic amino acid biosynthesis</keyword>
<dbReference type="RefSeq" id="WP_249848740.1">
    <property type="nucleotide sequence ID" value="NZ_JAMGBD010000002.1"/>
</dbReference>
<feature type="domain" description="3-dehydroquinate synthase C-terminal" evidence="20">
    <location>
        <begin position="175"/>
        <end position="319"/>
    </location>
</feature>
<evidence type="ECO:0000256" key="4">
    <source>
        <dbReference type="ARBA" id="ARBA00004496"/>
    </source>
</evidence>
<keyword evidence="17 18" id="KW-0170">Cobalt</keyword>
<keyword evidence="10 18" id="KW-0028">Amino-acid biosynthesis</keyword>
<dbReference type="EMBL" id="JAMGBD010000002">
    <property type="protein sequence ID" value="MCL6684324.1"/>
    <property type="molecule type" value="Genomic_DNA"/>
</dbReference>
<evidence type="ECO:0000256" key="15">
    <source>
        <dbReference type="ARBA" id="ARBA00023141"/>
    </source>
</evidence>
<keyword evidence="16 18" id="KW-0456">Lyase</keyword>
<dbReference type="InterPro" id="IPR030963">
    <property type="entry name" value="DHQ_synth_fam"/>
</dbReference>
<comment type="cofactor">
    <cofactor evidence="2 18">
        <name>NAD(+)</name>
        <dbReference type="ChEBI" id="CHEBI:57540"/>
    </cofactor>
</comment>
<protein>
    <recommendedName>
        <fullName evidence="8 18">3-dehydroquinate synthase</fullName>
        <shortName evidence="18">DHQS</shortName>
        <ecNumber evidence="7 18">4.2.3.4</ecNumber>
    </recommendedName>
</protein>
<dbReference type="Gene3D" id="1.20.1090.10">
    <property type="entry name" value="Dehydroquinate synthase-like - alpha domain"/>
    <property type="match status" value="1"/>
</dbReference>
<dbReference type="GO" id="GO:0003856">
    <property type="term" value="F:3-dehydroquinate synthase activity"/>
    <property type="evidence" value="ECO:0007669"/>
    <property type="project" value="UniProtKB-EC"/>
</dbReference>
<evidence type="ECO:0000256" key="12">
    <source>
        <dbReference type="ARBA" id="ARBA00022741"/>
    </source>
</evidence>
<dbReference type="Gene3D" id="3.40.50.1970">
    <property type="match status" value="1"/>
</dbReference>
<evidence type="ECO:0000256" key="14">
    <source>
        <dbReference type="ARBA" id="ARBA00023027"/>
    </source>
</evidence>
<keyword evidence="14 18" id="KW-0520">NAD</keyword>
<evidence type="ECO:0000256" key="5">
    <source>
        <dbReference type="ARBA" id="ARBA00004661"/>
    </source>
</evidence>
<sequence length="352" mass="36762">MSTIRVAHCDADYDVLVENIAEAVPKLAGIANGRRLALVSDTRVFELYGRAFASVALDEPVLVPAGEAAKDWSVLAEITDRLAALDVKRGTPIIALGGGSVGDVAGLAASIFKRGCPIIHVPTTLLAQVDSAIGGKTAIDAAGQKNLVGSFHHPLLVIADPALLDTLDERQMRSGYAEVVKYGLIDDRGLFEWCEANGGAVIAGAGTARRAAIEHCIRAKARFVSADPEDTLGTRALLNLGHTFGHAIEALAGQNLLHGEAVAIGMVLAFEFSAELGLCPADDTERVKTHLRSAGLPVRIADVGLIGPAIFAAMRADKKWTAAGPTLILAKGIGQVFVARDVDASRLAAFLA</sequence>
<dbReference type="InterPro" id="IPR050071">
    <property type="entry name" value="Dehydroquinate_synthase"/>
</dbReference>
<feature type="binding site" evidence="18">
    <location>
        <position position="242"/>
    </location>
    <ligand>
        <name>Zn(2+)</name>
        <dbReference type="ChEBI" id="CHEBI:29105"/>
    </ligand>
</feature>